<evidence type="ECO:0000313" key="2">
    <source>
        <dbReference type="EMBL" id="ATN92896.1"/>
    </source>
</evidence>
<organism evidence="2 3">
    <name type="scientific">Pseudomonas phage PPSC2</name>
    <dbReference type="NCBI Taxonomy" id="2041350"/>
    <lineage>
        <taxon>Viruses</taxon>
        <taxon>Duplodnaviria</taxon>
        <taxon>Heunggongvirae</taxon>
        <taxon>Uroviricota</taxon>
        <taxon>Caudoviricetes</taxon>
        <taxon>Vandenendeviridae</taxon>
        <taxon>Gorskivirinae</taxon>
        <taxon>Shenlongvirus</taxon>
        <taxon>Shenlongvirus PPSC2</taxon>
    </lineage>
</organism>
<dbReference type="EMBL" id="MF893340">
    <property type="protein sequence ID" value="ATN92896.1"/>
    <property type="molecule type" value="Genomic_DNA"/>
</dbReference>
<dbReference type="Proteomes" id="UP000244827">
    <property type="component" value="Segment"/>
</dbReference>
<evidence type="ECO:0000313" key="3">
    <source>
        <dbReference type="Proteomes" id="UP000244827"/>
    </source>
</evidence>
<proteinExistence type="predicted"/>
<feature type="domain" description="VWFA" evidence="1">
    <location>
        <begin position="28"/>
        <end position="215"/>
    </location>
</feature>
<evidence type="ECO:0000259" key="1">
    <source>
        <dbReference type="PROSITE" id="PS50234"/>
    </source>
</evidence>
<protein>
    <recommendedName>
        <fullName evidence="1">VWFA domain-containing protein</fullName>
    </recommendedName>
</protein>
<dbReference type="InterPro" id="IPR036465">
    <property type="entry name" value="vWFA_dom_sf"/>
</dbReference>
<gene>
    <name evidence="2" type="ORF">PPSC2_133</name>
</gene>
<accession>A0A2R2YAV2</accession>
<dbReference type="Gene3D" id="3.40.50.410">
    <property type="entry name" value="von Willebrand factor, type A domain"/>
    <property type="match status" value="1"/>
</dbReference>
<dbReference type="PROSITE" id="PS50234">
    <property type="entry name" value="VWFA"/>
    <property type="match status" value="1"/>
</dbReference>
<dbReference type="SUPFAM" id="SSF53300">
    <property type="entry name" value="vWA-like"/>
    <property type="match status" value="1"/>
</dbReference>
<sequence length="225" mass="24201">MSTLLLDLTKSLELNLEKAQILNVPAMAVKLLVDKSGSMSYEFANGWVQNTIDLFLVAAMKFDDDGVLQIGFFNTQFEETPEVTAADVGTYVRRNGISAGGGTAFADGLEAFKGGKQVAKKGGLFGRLFGGSSATSTEKATPVYIALITDGENGDKRAFEAQLASLDNTFVQIVGIGSGVDKRYLDGVAKQYKNVSVIYLPDPKAVTPDSFYEALLNEDLKNFIK</sequence>
<dbReference type="InterPro" id="IPR019303">
    <property type="entry name" value="vWA_TerF_C"/>
</dbReference>
<name>A0A2R2YAV2_9CAUD</name>
<keyword evidence="3" id="KW-1185">Reference proteome</keyword>
<dbReference type="InterPro" id="IPR002035">
    <property type="entry name" value="VWF_A"/>
</dbReference>
<reference evidence="2 3" key="1">
    <citation type="journal article" date="2018" name="Arch. Virol.">
        <title>Genomic characterization and phylogenetic analysis of the novel Pseudomonas phage PPSC2.</title>
        <authorList>
            <person name="Wu X."/>
            <person name="Wu Y."/>
            <person name="Tang Y."/>
            <person name="Gan B."/>
        </authorList>
    </citation>
    <scope>NUCLEOTIDE SEQUENCE [LARGE SCALE GENOMIC DNA]</scope>
</reference>
<dbReference type="Pfam" id="PF10138">
    <property type="entry name" value="vWA-TerF-like"/>
    <property type="match status" value="1"/>
</dbReference>